<evidence type="ECO:0000313" key="3">
    <source>
        <dbReference type="Proteomes" id="UP001595926"/>
    </source>
</evidence>
<dbReference type="InterPro" id="IPR050983">
    <property type="entry name" value="GST_Omega/HSP26"/>
</dbReference>
<dbReference type="RefSeq" id="WP_119330698.1">
    <property type="nucleotide sequence ID" value="NZ_JBHSJH010000001.1"/>
</dbReference>
<dbReference type="PANTHER" id="PTHR43968">
    <property type="match status" value="1"/>
</dbReference>
<dbReference type="PROSITE" id="PS51354">
    <property type="entry name" value="GLUTAREDOXIN_2"/>
    <property type="match status" value="1"/>
</dbReference>
<dbReference type="Pfam" id="PF04399">
    <property type="entry name" value="Glutaredoxin2_C"/>
    <property type="match status" value="1"/>
</dbReference>
<dbReference type="SUPFAM" id="SSF52833">
    <property type="entry name" value="Thioredoxin-like"/>
    <property type="match status" value="1"/>
</dbReference>
<comment type="caution">
    <text evidence="2">The sequence shown here is derived from an EMBL/GenBank/DDBJ whole genome shotgun (WGS) entry which is preliminary data.</text>
</comment>
<dbReference type="PANTHER" id="PTHR43968:SF6">
    <property type="entry name" value="GLUTATHIONE S-TRANSFERASE OMEGA"/>
    <property type="match status" value="1"/>
</dbReference>
<dbReference type="SUPFAM" id="SSF47616">
    <property type="entry name" value="GST C-terminal domain-like"/>
    <property type="match status" value="1"/>
</dbReference>
<proteinExistence type="predicted"/>
<name>A0ABV9T8U3_9GAMM</name>
<dbReference type="EMBL" id="JBHSJH010000001">
    <property type="protein sequence ID" value="MFC4891561.1"/>
    <property type="molecule type" value="Genomic_DNA"/>
</dbReference>
<dbReference type="Gene3D" id="1.20.1050.10">
    <property type="match status" value="1"/>
</dbReference>
<evidence type="ECO:0000313" key="2">
    <source>
        <dbReference type="EMBL" id="MFC4891561.1"/>
    </source>
</evidence>
<dbReference type="Proteomes" id="UP001595926">
    <property type="component" value="Unassembled WGS sequence"/>
</dbReference>
<evidence type="ECO:0000259" key="1">
    <source>
        <dbReference type="PROSITE" id="PS50404"/>
    </source>
</evidence>
<dbReference type="InterPro" id="IPR036249">
    <property type="entry name" value="Thioredoxin-like_sf"/>
</dbReference>
<sequence length="214" mass="24965">MKMYIYNHCPYCIKTRLVADLSNLKYETVILANDDEKAHVDKIGSKQVPFIEKGDGEFLKESNDICEYISRLQNFNIATSQNNIELKNLISELQNISKKITYSRVPNHPNNKKDFPTQSAKDYFINKKSSYIGDMDELYKNPPKEIVLKTQTLLNKIDTYINYPFINGDKFSWDDINIFPFLSLITIMKDLVKIPVNVEKYLKGIEEKTNIKLY</sequence>
<dbReference type="Pfam" id="PF13417">
    <property type="entry name" value="GST_N_3"/>
    <property type="match status" value="1"/>
</dbReference>
<dbReference type="NCBIfam" id="NF007702">
    <property type="entry name" value="PRK10387.1"/>
    <property type="match status" value="1"/>
</dbReference>
<dbReference type="InterPro" id="IPR007494">
    <property type="entry name" value="Glutaredoxin2_C"/>
</dbReference>
<dbReference type="InterPro" id="IPR004045">
    <property type="entry name" value="Glutathione_S-Trfase_N"/>
</dbReference>
<protein>
    <submittedName>
        <fullName evidence="2">Glutaredoxin 2</fullName>
    </submittedName>
</protein>
<gene>
    <name evidence="2" type="primary">grxB</name>
    <name evidence="2" type="ORF">ACFPDQ_00680</name>
</gene>
<dbReference type="InterPro" id="IPR036282">
    <property type="entry name" value="Glutathione-S-Trfase_C_sf"/>
</dbReference>
<feature type="domain" description="GST N-terminal" evidence="1">
    <location>
        <begin position="1"/>
        <end position="77"/>
    </location>
</feature>
<keyword evidence="3" id="KW-1185">Reference proteome</keyword>
<reference evidence="3" key="1">
    <citation type="journal article" date="2019" name="Int. J. Syst. Evol. Microbiol.">
        <title>The Global Catalogue of Microorganisms (GCM) 10K type strain sequencing project: providing services to taxonomists for standard genome sequencing and annotation.</title>
        <authorList>
            <consortium name="The Broad Institute Genomics Platform"/>
            <consortium name="The Broad Institute Genome Sequencing Center for Infectious Disease"/>
            <person name="Wu L."/>
            <person name="Ma J."/>
        </authorList>
    </citation>
    <scope>NUCLEOTIDE SEQUENCE [LARGE SCALE GENOMIC DNA]</scope>
    <source>
        <strain evidence="3">CGMCC 1.13718</strain>
    </source>
</reference>
<dbReference type="Gene3D" id="3.40.30.10">
    <property type="entry name" value="Glutaredoxin"/>
    <property type="match status" value="1"/>
</dbReference>
<organism evidence="2 3">
    <name type="scientific">Pseudofrancisella aestuarii</name>
    <dbReference type="NCBI Taxonomy" id="2670347"/>
    <lineage>
        <taxon>Bacteria</taxon>
        <taxon>Pseudomonadati</taxon>
        <taxon>Pseudomonadota</taxon>
        <taxon>Gammaproteobacteria</taxon>
        <taxon>Thiotrichales</taxon>
        <taxon>Francisellaceae</taxon>
        <taxon>Pseudofrancisella</taxon>
    </lineage>
</organism>
<accession>A0ABV9T8U3</accession>
<dbReference type="PROSITE" id="PS50404">
    <property type="entry name" value="GST_NTER"/>
    <property type="match status" value="1"/>
</dbReference>